<keyword evidence="3" id="KW-1185">Reference proteome</keyword>
<dbReference type="STRING" id="1149755.A0A2J6RPR9"/>
<name>A0A2J6RPR9_HYAVF</name>
<evidence type="ECO:0000259" key="1">
    <source>
        <dbReference type="PROSITE" id="PS51762"/>
    </source>
</evidence>
<dbReference type="CDD" id="cd02181">
    <property type="entry name" value="GH16_fungal_Lam16A_glucanase"/>
    <property type="match status" value="1"/>
</dbReference>
<dbReference type="PROSITE" id="PS51762">
    <property type="entry name" value="GH16_2"/>
    <property type="match status" value="1"/>
</dbReference>
<dbReference type="Gene3D" id="2.60.120.200">
    <property type="match status" value="1"/>
</dbReference>
<gene>
    <name evidence="2" type="ORF">L207DRAFT_488325</name>
</gene>
<dbReference type="InterPro" id="IPR050546">
    <property type="entry name" value="Glycosyl_Hydrlase_16"/>
</dbReference>
<dbReference type="AlphaFoldDB" id="A0A2J6RPR9"/>
<keyword evidence="2" id="KW-0378">Hydrolase</keyword>
<reference evidence="2 3" key="1">
    <citation type="submission" date="2016-04" db="EMBL/GenBank/DDBJ databases">
        <title>A degradative enzymes factory behind the ericoid mycorrhizal symbiosis.</title>
        <authorList>
            <consortium name="DOE Joint Genome Institute"/>
            <person name="Martino E."/>
            <person name="Morin E."/>
            <person name="Grelet G."/>
            <person name="Kuo A."/>
            <person name="Kohler A."/>
            <person name="Daghino S."/>
            <person name="Barry K."/>
            <person name="Choi C."/>
            <person name="Cichocki N."/>
            <person name="Clum A."/>
            <person name="Copeland A."/>
            <person name="Hainaut M."/>
            <person name="Haridas S."/>
            <person name="Labutti K."/>
            <person name="Lindquist E."/>
            <person name="Lipzen A."/>
            <person name="Khouja H.-R."/>
            <person name="Murat C."/>
            <person name="Ohm R."/>
            <person name="Olson A."/>
            <person name="Spatafora J."/>
            <person name="Veneault-Fourrey C."/>
            <person name="Henrissat B."/>
            <person name="Grigoriev I."/>
            <person name="Martin F."/>
            <person name="Perotto S."/>
        </authorList>
    </citation>
    <scope>NUCLEOTIDE SEQUENCE [LARGE SCALE GENOMIC DNA]</scope>
    <source>
        <strain evidence="2 3">F</strain>
    </source>
</reference>
<evidence type="ECO:0000313" key="2">
    <source>
        <dbReference type="EMBL" id="PMD40507.1"/>
    </source>
</evidence>
<dbReference type="InterPro" id="IPR013320">
    <property type="entry name" value="ConA-like_dom_sf"/>
</dbReference>
<proteinExistence type="predicted"/>
<protein>
    <submittedName>
        <fullName evidence="2">Glycoside hydrolase family 16 protein</fullName>
    </submittedName>
</protein>
<evidence type="ECO:0000313" key="3">
    <source>
        <dbReference type="Proteomes" id="UP000235786"/>
    </source>
</evidence>
<dbReference type="InterPro" id="IPR000757">
    <property type="entry name" value="Beta-glucanase-like"/>
</dbReference>
<dbReference type="Proteomes" id="UP000235786">
    <property type="component" value="Unassembled WGS sequence"/>
</dbReference>
<organism evidence="2 3">
    <name type="scientific">Hyaloscypha variabilis (strain UAMH 11265 / GT02V1 / F)</name>
    <name type="common">Meliniomyces variabilis</name>
    <dbReference type="NCBI Taxonomy" id="1149755"/>
    <lineage>
        <taxon>Eukaryota</taxon>
        <taxon>Fungi</taxon>
        <taxon>Dikarya</taxon>
        <taxon>Ascomycota</taxon>
        <taxon>Pezizomycotina</taxon>
        <taxon>Leotiomycetes</taxon>
        <taxon>Helotiales</taxon>
        <taxon>Hyaloscyphaceae</taxon>
        <taxon>Hyaloscypha</taxon>
        <taxon>Hyaloscypha variabilis</taxon>
    </lineage>
</organism>
<feature type="domain" description="GH16" evidence="1">
    <location>
        <begin position="27"/>
        <end position="307"/>
    </location>
</feature>
<dbReference type="OrthoDB" id="192832at2759"/>
<dbReference type="SUPFAM" id="SSF49899">
    <property type="entry name" value="Concanavalin A-like lectins/glucanases"/>
    <property type="match status" value="1"/>
</dbReference>
<accession>A0A2J6RPR9</accession>
<dbReference type="Pfam" id="PF26113">
    <property type="entry name" value="GH16_XgeA"/>
    <property type="match status" value="1"/>
</dbReference>
<sequence length="307" mass="34113">MLALCYGGAQSYRLVHEYDYTNWYESFIFETLPDPTHGFVEYISLAESQALGMTKMIGKQVYMGVDNTYISDGGRKSIWLECKDEFLHGLLIGDFAHVPGSDCGTWPSFWTIRNNPGPYGEIDIYEGFNDIERVYMTLHTGGNCSFDPPVKAESGTSNNNNFDCQLNNPVGCSVEAPIGSYGSSLNDQGGGVFAMEWTSTYIKIYFFPRNGIPADIISGRPDPRFWGSPSADFDSQYGNCNIDANFPPQTIYFDTTFCGANAGGASWTDWTDCSVKTGFSTCEDYVANVPHAFDDAYWLVNSVKVYQ</sequence>
<dbReference type="PANTHER" id="PTHR10963">
    <property type="entry name" value="GLYCOSYL HYDROLASE-RELATED"/>
    <property type="match status" value="1"/>
</dbReference>
<dbReference type="GO" id="GO:0004553">
    <property type="term" value="F:hydrolase activity, hydrolyzing O-glycosyl compounds"/>
    <property type="evidence" value="ECO:0007669"/>
    <property type="project" value="InterPro"/>
</dbReference>
<dbReference type="PANTHER" id="PTHR10963:SF24">
    <property type="entry name" value="GLYCOSIDASE C21B10.07-RELATED"/>
    <property type="match status" value="1"/>
</dbReference>
<dbReference type="EMBL" id="KZ613945">
    <property type="protein sequence ID" value="PMD40507.1"/>
    <property type="molecule type" value="Genomic_DNA"/>
</dbReference>
<dbReference type="GO" id="GO:0009251">
    <property type="term" value="P:glucan catabolic process"/>
    <property type="evidence" value="ECO:0007669"/>
    <property type="project" value="TreeGrafter"/>
</dbReference>